<dbReference type="PANTHER" id="PTHR42932">
    <property type="entry name" value="GENERAL STRESS PROTEIN 20U"/>
    <property type="match status" value="1"/>
</dbReference>
<sequence length="158" mass="18242">MNTNIGITEANRQQVSNQLAKLLADEYVLYTKTRNAHWNVEGPDFHSMHLFFESQYNQLDEIMDSVAERIRSLGHYAPATLKSFLELTHLTEYSERQNDSLGFIKELLGDHESIIEFIRGNIDAFANTFKDAGTSDFITGLLEEHEKMAWMLRAHYRG</sequence>
<dbReference type="InterPro" id="IPR023188">
    <property type="entry name" value="DPS_DNA-bd_CS"/>
</dbReference>
<dbReference type="InterPro" id="IPR002177">
    <property type="entry name" value="DPS_DNA-bd"/>
</dbReference>
<evidence type="ECO:0000313" key="4">
    <source>
        <dbReference type="EMBL" id="TWV98951.1"/>
    </source>
</evidence>
<dbReference type="AlphaFoldDB" id="A0A5C6LQ05"/>
<accession>A0A5C6LQ05</accession>
<dbReference type="Gene3D" id="1.20.1260.10">
    <property type="match status" value="1"/>
</dbReference>
<dbReference type="GO" id="GO:0016722">
    <property type="term" value="F:oxidoreductase activity, acting on metal ions"/>
    <property type="evidence" value="ECO:0007669"/>
    <property type="project" value="InterPro"/>
</dbReference>
<comment type="similarity">
    <text evidence="1 2">Belongs to the Dps family.</text>
</comment>
<dbReference type="PANTHER" id="PTHR42932:SF3">
    <property type="entry name" value="DNA PROTECTION DURING STARVATION PROTEIN"/>
    <property type="match status" value="1"/>
</dbReference>
<proteinExistence type="inferred from homology"/>
<dbReference type="OrthoDB" id="9797023at2"/>
<dbReference type="RefSeq" id="WP_146306564.1">
    <property type="nucleotide sequence ID" value="NZ_VOHS01000020.1"/>
</dbReference>
<feature type="domain" description="Ferritin/DPS" evidence="3">
    <location>
        <begin position="17"/>
        <end position="155"/>
    </location>
</feature>
<dbReference type="CDD" id="cd01043">
    <property type="entry name" value="DPS"/>
    <property type="match status" value="1"/>
</dbReference>
<organism evidence="4 5">
    <name type="scientific">Chitinophaga pinensis</name>
    <dbReference type="NCBI Taxonomy" id="79329"/>
    <lineage>
        <taxon>Bacteria</taxon>
        <taxon>Pseudomonadati</taxon>
        <taxon>Bacteroidota</taxon>
        <taxon>Chitinophagia</taxon>
        <taxon>Chitinophagales</taxon>
        <taxon>Chitinophagaceae</taxon>
        <taxon>Chitinophaga</taxon>
    </lineage>
</organism>
<dbReference type="SUPFAM" id="SSF47240">
    <property type="entry name" value="Ferritin-like"/>
    <property type="match status" value="1"/>
</dbReference>
<dbReference type="InterPro" id="IPR008331">
    <property type="entry name" value="Ferritin_DPS_dom"/>
</dbReference>
<reference evidence="4 5" key="1">
    <citation type="submission" date="2019-08" db="EMBL/GenBank/DDBJ databases">
        <title>Whole genome sequencing of chitin degrading bacteria Chitinophaga pinensis YS16.</title>
        <authorList>
            <person name="Singh R.P."/>
            <person name="Manchanda G."/>
            <person name="Maurya I.K."/>
            <person name="Joshi N.K."/>
            <person name="Srivastava A.K."/>
        </authorList>
    </citation>
    <scope>NUCLEOTIDE SEQUENCE [LARGE SCALE GENOMIC DNA]</scope>
    <source>
        <strain evidence="4 5">YS-16</strain>
    </source>
</reference>
<dbReference type="Proteomes" id="UP000318815">
    <property type="component" value="Unassembled WGS sequence"/>
</dbReference>
<dbReference type="GO" id="GO:0008199">
    <property type="term" value="F:ferric iron binding"/>
    <property type="evidence" value="ECO:0007669"/>
    <property type="project" value="InterPro"/>
</dbReference>
<evidence type="ECO:0000259" key="3">
    <source>
        <dbReference type="Pfam" id="PF00210"/>
    </source>
</evidence>
<keyword evidence="5" id="KW-1185">Reference proteome</keyword>
<protein>
    <submittedName>
        <fullName evidence="4">DNA starvation/stationary phase protection protein</fullName>
    </submittedName>
</protein>
<dbReference type="InterPro" id="IPR012347">
    <property type="entry name" value="Ferritin-like"/>
</dbReference>
<comment type="caution">
    <text evidence="4">The sequence shown here is derived from an EMBL/GenBank/DDBJ whole genome shotgun (WGS) entry which is preliminary data.</text>
</comment>
<gene>
    <name evidence="4" type="ORF">FEF09_18895</name>
</gene>
<evidence type="ECO:0000256" key="2">
    <source>
        <dbReference type="RuleBase" id="RU003875"/>
    </source>
</evidence>
<evidence type="ECO:0000313" key="5">
    <source>
        <dbReference type="Proteomes" id="UP000318815"/>
    </source>
</evidence>
<dbReference type="PROSITE" id="PS00819">
    <property type="entry name" value="DPS_2"/>
    <property type="match status" value="1"/>
</dbReference>
<dbReference type="Pfam" id="PF00210">
    <property type="entry name" value="Ferritin"/>
    <property type="match status" value="1"/>
</dbReference>
<dbReference type="InterPro" id="IPR009078">
    <property type="entry name" value="Ferritin-like_SF"/>
</dbReference>
<dbReference type="PIRSF" id="PIRSF005900">
    <property type="entry name" value="Dps"/>
    <property type="match status" value="1"/>
</dbReference>
<dbReference type="EMBL" id="VOHS01000020">
    <property type="protein sequence ID" value="TWV98951.1"/>
    <property type="molecule type" value="Genomic_DNA"/>
</dbReference>
<name>A0A5C6LQ05_9BACT</name>
<evidence type="ECO:0000256" key="1">
    <source>
        <dbReference type="ARBA" id="ARBA00009497"/>
    </source>
</evidence>
<dbReference type="PRINTS" id="PR01346">
    <property type="entry name" value="HELNAPAPROT"/>
</dbReference>